<name>A0A226HH36_9FLAO</name>
<evidence type="ECO:0000256" key="4">
    <source>
        <dbReference type="RuleBase" id="RU000481"/>
    </source>
</evidence>
<dbReference type="PROSITE" id="PS00105">
    <property type="entry name" value="AA_TRANSFER_CLASS_1"/>
    <property type="match status" value="1"/>
</dbReference>
<dbReference type="InterPro" id="IPR015422">
    <property type="entry name" value="PyrdxlP-dep_Trfase_small"/>
</dbReference>
<dbReference type="GO" id="GO:0008483">
    <property type="term" value="F:transaminase activity"/>
    <property type="evidence" value="ECO:0007669"/>
    <property type="project" value="UniProtKB-KW"/>
</dbReference>
<keyword evidence="3 4" id="KW-0808">Transferase</keyword>
<keyword evidence="7" id="KW-1185">Reference proteome</keyword>
<dbReference type="RefSeq" id="WP_089049299.1">
    <property type="nucleotide sequence ID" value="NZ_FXTV01000015.1"/>
</dbReference>
<dbReference type="Proteomes" id="UP000198345">
    <property type="component" value="Unassembled WGS sequence"/>
</dbReference>
<evidence type="ECO:0000256" key="1">
    <source>
        <dbReference type="ARBA" id="ARBA00001933"/>
    </source>
</evidence>
<protein>
    <recommendedName>
        <fullName evidence="4">Aminotransferase</fullName>
        <ecNumber evidence="4">2.6.1.-</ecNumber>
    </recommendedName>
</protein>
<dbReference type="Pfam" id="PF00155">
    <property type="entry name" value="Aminotran_1_2"/>
    <property type="match status" value="1"/>
</dbReference>
<keyword evidence="2 4" id="KW-0032">Aminotransferase</keyword>
<reference evidence="6 7" key="1">
    <citation type="submission" date="2016-11" db="EMBL/GenBank/DDBJ databases">
        <title>Whole genomes of Flavobacteriaceae.</title>
        <authorList>
            <person name="Stine C."/>
            <person name="Li C."/>
            <person name="Tadesse D."/>
        </authorList>
    </citation>
    <scope>NUCLEOTIDE SEQUENCE [LARGE SCALE GENOMIC DNA]</scope>
    <source>
        <strain evidence="6 7">DSM 18292</strain>
    </source>
</reference>
<evidence type="ECO:0000256" key="3">
    <source>
        <dbReference type="ARBA" id="ARBA00022679"/>
    </source>
</evidence>
<gene>
    <name evidence="6" type="ORF">B0A66_07865</name>
</gene>
<dbReference type="InterPro" id="IPR015421">
    <property type="entry name" value="PyrdxlP-dep_Trfase_major"/>
</dbReference>
<comment type="similarity">
    <text evidence="4">Belongs to the class-I pyridoxal-phosphate-dependent aminotransferase family.</text>
</comment>
<dbReference type="InterPro" id="IPR015424">
    <property type="entry name" value="PyrdxlP-dep_Trfase"/>
</dbReference>
<evidence type="ECO:0000313" key="6">
    <source>
        <dbReference type="EMBL" id="OXA93178.1"/>
    </source>
</evidence>
<dbReference type="AlphaFoldDB" id="A0A226HH36"/>
<comment type="cofactor">
    <cofactor evidence="1 4">
        <name>pyridoxal 5'-phosphate</name>
        <dbReference type="ChEBI" id="CHEBI:597326"/>
    </cofactor>
</comment>
<dbReference type="PANTHER" id="PTHR42832:SF3">
    <property type="entry name" value="L-GLUTAMINE--4-(METHYLSULFANYL)-2-OXOBUTANOATE AMINOTRANSFERASE"/>
    <property type="match status" value="1"/>
</dbReference>
<dbReference type="OrthoDB" id="9813612at2"/>
<feature type="domain" description="Aminotransferase class I/classII large" evidence="5">
    <location>
        <begin position="40"/>
        <end position="398"/>
    </location>
</feature>
<organism evidence="6 7">
    <name type="scientific">Flavobacterium hercynium</name>
    <dbReference type="NCBI Taxonomy" id="387094"/>
    <lineage>
        <taxon>Bacteria</taxon>
        <taxon>Pseudomonadati</taxon>
        <taxon>Bacteroidota</taxon>
        <taxon>Flavobacteriia</taxon>
        <taxon>Flavobacteriales</taxon>
        <taxon>Flavobacteriaceae</taxon>
        <taxon>Flavobacterium</taxon>
    </lineage>
</organism>
<dbReference type="InterPro" id="IPR004839">
    <property type="entry name" value="Aminotransferase_I/II_large"/>
</dbReference>
<evidence type="ECO:0000256" key="2">
    <source>
        <dbReference type="ARBA" id="ARBA00022576"/>
    </source>
</evidence>
<dbReference type="Gene3D" id="3.40.640.10">
    <property type="entry name" value="Type I PLP-dependent aspartate aminotransferase-like (Major domain)"/>
    <property type="match status" value="1"/>
</dbReference>
<dbReference type="CDD" id="cd00609">
    <property type="entry name" value="AAT_like"/>
    <property type="match status" value="1"/>
</dbReference>
<dbReference type="InterPro" id="IPR050881">
    <property type="entry name" value="LL-DAP_aminotransferase"/>
</dbReference>
<proteinExistence type="inferred from homology"/>
<dbReference type="InterPro" id="IPR004838">
    <property type="entry name" value="NHTrfase_class1_PyrdxlP-BS"/>
</dbReference>
<dbReference type="EC" id="2.6.1.-" evidence="4"/>
<sequence length="405" mass="45559">MKKILDQSLLAEEKDAFAILNTLTTTYTNLERNNPNIPSLINLSIGNPDVIPNEYWLKRLAYHVQNPELHGYGKFNTAINDTLKSKFAAYHYRRFQKNNDRQILNYKEEVLDLLGSKEGIFYTLFSVLSPGDKILIPNPSYSVYHSVAKLVQAEVVPVDLKDNGNPDLESIAREDVLAGKILVLCSPDNPTTHLLTEDYLKYVIDFCKKNAILVILDLAYAQIAFDSTNLPCSILALKGGSDVAVELHSLSKSCSLAGWRIGFIAGNKKVLAKIDKIKSQIDFGMFLPIQKVAIELLDNIEKESTRQKEVYDKRLSFWIFSMSKIGWKISKPKAGFFLWCKLPESFPIDDDIEFVEKMLLATGVLVTPGSGFGSGGSGYIRIALVQDLTQLEIACHRIKKWLDKF</sequence>
<evidence type="ECO:0000259" key="5">
    <source>
        <dbReference type="Pfam" id="PF00155"/>
    </source>
</evidence>
<comment type="caution">
    <text evidence="6">The sequence shown here is derived from an EMBL/GenBank/DDBJ whole genome shotgun (WGS) entry which is preliminary data.</text>
</comment>
<dbReference type="SUPFAM" id="SSF53383">
    <property type="entry name" value="PLP-dependent transferases"/>
    <property type="match status" value="1"/>
</dbReference>
<dbReference type="EMBL" id="MUGW01000016">
    <property type="protein sequence ID" value="OXA93178.1"/>
    <property type="molecule type" value="Genomic_DNA"/>
</dbReference>
<evidence type="ECO:0000313" key="7">
    <source>
        <dbReference type="Proteomes" id="UP000198345"/>
    </source>
</evidence>
<accession>A0A226HH36</accession>
<dbReference type="GO" id="GO:0030170">
    <property type="term" value="F:pyridoxal phosphate binding"/>
    <property type="evidence" value="ECO:0007669"/>
    <property type="project" value="InterPro"/>
</dbReference>
<dbReference type="PANTHER" id="PTHR42832">
    <property type="entry name" value="AMINO ACID AMINOTRANSFERASE"/>
    <property type="match status" value="1"/>
</dbReference>
<dbReference type="Gene3D" id="3.90.1150.10">
    <property type="entry name" value="Aspartate Aminotransferase, domain 1"/>
    <property type="match status" value="1"/>
</dbReference>